<dbReference type="EMBL" id="AP014705">
    <property type="protein sequence ID" value="BAQ49606.1"/>
    <property type="molecule type" value="Genomic_DNA"/>
</dbReference>
<accession>A0A0C6F9Y7</accession>
<evidence type="ECO:0000313" key="2">
    <source>
        <dbReference type="Proteomes" id="UP000061432"/>
    </source>
</evidence>
<gene>
    <name evidence="1" type="ORF">Maq22A_1p37075</name>
</gene>
<organism evidence="1 2">
    <name type="scientific">Methylobacterium aquaticum</name>
    <dbReference type="NCBI Taxonomy" id="270351"/>
    <lineage>
        <taxon>Bacteria</taxon>
        <taxon>Pseudomonadati</taxon>
        <taxon>Pseudomonadota</taxon>
        <taxon>Alphaproteobacteria</taxon>
        <taxon>Hyphomicrobiales</taxon>
        <taxon>Methylobacteriaceae</taxon>
        <taxon>Methylobacterium</taxon>
    </lineage>
</organism>
<evidence type="ECO:0000313" key="1">
    <source>
        <dbReference type="EMBL" id="BAQ49606.1"/>
    </source>
</evidence>
<reference evidence="2" key="2">
    <citation type="submission" date="2015-01" db="EMBL/GenBank/DDBJ databases">
        <title>Complete genome sequence of Methylobacterium aquaticum strain 22A.</title>
        <authorList>
            <person name="Tani A."/>
            <person name="Ogura Y."/>
            <person name="Hayashi T."/>
        </authorList>
    </citation>
    <scope>NUCLEOTIDE SEQUENCE [LARGE SCALE GENOMIC DNA]</scope>
    <source>
        <strain evidence="2">MA-22A</strain>
        <plasmid evidence="2">Plasmid pMaq22A_1p DNA</plasmid>
    </source>
</reference>
<dbReference type="PATRIC" id="fig|270351.10.peg.6691"/>
<proteinExistence type="predicted"/>
<dbReference type="Proteomes" id="UP000061432">
    <property type="component" value="Plasmid pMaq22A_1p"/>
</dbReference>
<sequence>MTVRSIPADDIVAQAEYLRQAIAAPFLTPRRLPRLTRPRPKTAPLPEPEPGLLALLDAALPTAPGPRPGERVEDFLLRFYTGVIAPPSPLARRRRELRRAREAAAGA</sequence>
<reference evidence="1 2" key="1">
    <citation type="journal article" date="2015" name="Genome Announc.">
        <title>Complete Genome Sequence of Methylobacterium aquaticum Strain 22A, Isolated from Racomitrium japonicum Moss.</title>
        <authorList>
            <person name="Tani A."/>
            <person name="Ogura Y."/>
            <person name="Hayashi T."/>
            <person name="Kimbara K."/>
        </authorList>
    </citation>
    <scope>NUCLEOTIDE SEQUENCE [LARGE SCALE GENOMIC DNA]</scope>
    <source>
        <strain evidence="1 2">MA-22A</strain>
        <plasmid evidence="2">Plasmid pMaq22A_1p DNA</plasmid>
    </source>
</reference>
<geneLocation type="plasmid" evidence="2">
    <name>pMaq22A_1p DNA</name>
</geneLocation>
<name>A0A0C6F9Y7_9HYPH</name>
<dbReference type="KEGG" id="maqu:Maq22A_1p37075"/>
<dbReference type="AlphaFoldDB" id="A0A0C6F9Y7"/>
<dbReference type="RefSeq" id="WP_060850632.1">
    <property type="nucleotide sequence ID" value="NZ_AP014705.1"/>
</dbReference>
<keyword evidence="1" id="KW-0614">Plasmid</keyword>
<protein>
    <submittedName>
        <fullName evidence="1">Uncharacterized protein</fullName>
    </submittedName>
</protein>